<dbReference type="EMBL" id="JARJJS010000001">
    <property type="protein sequence ID" value="MDF4024616.1"/>
    <property type="molecule type" value="Genomic_DNA"/>
</dbReference>
<gene>
    <name evidence="2" type="ORF">P3W24_06550</name>
</gene>
<proteinExistence type="predicted"/>
<comment type="caution">
    <text evidence="2">The sequence shown here is derived from an EMBL/GenBank/DDBJ whole genome shotgun (WGS) entry which is preliminary data.</text>
</comment>
<keyword evidence="1" id="KW-0812">Transmembrane</keyword>
<dbReference type="Pfam" id="PF01650">
    <property type="entry name" value="Peptidase_C13"/>
    <property type="match status" value="1"/>
</dbReference>
<evidence type="ECO:0000313" key="2">
    <source>
        <dbReference type="EMBL" id="MDF4024616.1"/>
    </source>
</evidence>
<evidence type="ECO:0000313" key="3">
    <source>
        <dbReference type="Proteomes" id="UP001528850"/>
    </source>
</evidence>
<dbReference type="InterPro" id="IPR029030">
    <property type="entry name" value="Caspase-like_dom_sf"/>
</dbReference>
<keyword evidence="1" id="KW-0472">Membrane</keyword>
<reference evidence="2 3" key="1">
    <citation type="journal article" date="2024" name="Curr. Microbiol.">
        <title>Luteibacter sahnii sp. nov., A Novel Yellow-Colored Xanthomonadin Pigment Producing Probiotic Bacterium from Healthy Rice Seed Microbiome.</title>
        <authorList>
            <person name="Jaiswal G."/>
            <person name="Rana R."/>
            <person name="Nayak P.K."/>
            <person name="Chouhan R."/>
            <person name="Gandhi S.G."/>
            <person name="Patel H.K."/>
            <person name="Patil P.B."/>
        </authorList>
    </citation>
    <scope>NUCLEOTIDE SEQUENCE [LARGE SCALE GENOMIC DNA]</scope>
    <source>
        <strain evidence="2 3">PPL201</strain>
    </source>
</reference>
<keyword evidence="1" id="KW-1133">Transmembrane helix</keyword>
<dbReference type="Proteomes" id="UP001528850">
    <property type="component" value="Unassembled WGS sequence"/>
</dbReference>
<organism evidence="2 3">
    <name type="scientific">Luteibacter sahnii</name>
    <dbReference type="NCBI Taxonomy" id="3021977"/>
    <lineage>
        <taxon>Bacteria</taxon>
        <taxon>Pseudomonadati</taxon>
        <taxon>Pseudomonadota</taxon>
        <taxon>Gammaproteobacteria</taxon>
        <taxon>Lysobacterales</taxon>
        <taxon>Rhodanobacteraceae</taxon>
        <taxon>Luteibacter</taxon>
    </lineage>
</organism>
<evidence type="ECO:0000256" key="1">
    <source>
        <dbReference type="SAM" id="Phobius"/>
    </source>
</evidence>
<feature type="transmembrane region" description="Helical" evidence="1">
    <location>
        <begin position="12"/>
        <end position="33"/>
    </location>
</feature>
<dbReference type="SUPFAM" id="SSF52129">
    <property type="entry name" value="Caspase-like"/>
    <property type="match status" value="1"/>
</dbReference>
<sequence>MPSSLDPRRRTPVYTLAAFAAGVLITVGVLRYGPHPATLKTPPVAVAPAAVATAAAPAAPTSVADEPADAAMDVDNGDWPADGPTPEQVFTAQPDRVREAVARLAPRVPGHPNVYAVAFAGDGSEDVFRNEAEYLDQLMARRFGSPGHTLVLENNPATLSTHPLASWTNLEQALDGLAKVMDPREDILLLYIATHGGSDHSLLVDMDPIPLDQLDPDGLRDILAKRPFRWKVLVVNACYSGGFVPVLKGSGTLVMTAARADRTSFGCGADSDVTYFGHAWLVDGLNATPDVIDAFGRARGEIASWEKRDAVTPSEPQIDVGPGIGDKLAAWRKSAKIGPVVPFAPAQ</sequence>
<dbReference type="Gene3D" id="3.40.50.1460">
    <property type="match status" value="1"/>
</dbReference>
<protein>
    <submittedName>
        <fullName evidence="2">C13 family peptidase</fullName>
    </submittedName>
</protein>
<keyword evidence="3" id="KW-1185">Reference proteome</keyword>
<dbReference type="InterPro" id="IPR001096">
    <property type="entry name" value="Peptidase_C13"/>
</dbReference>
<name>A0ABT6B919_9GAMM</name>
<accession>A0ABT6B919</accession>